<dbReference type="Gene3D" id="1.10.287.850">
    <property type="entry name" value="HP0062-like domain"/>
    <property type="match status" value="1"/>
</dbReference>
<gene>
    <name evidence="2" type="ORF">CLV40_106119</name>
</gene>
<dbReference type="Proteomes" id="UP000239203">
    <property type="component" value="Unassembled WGS sequence"/>
</dbReference>
<dbReference type="OrthoDB" id="3697873at2"/>
<feature type="domain" description="PE" evidence="1">
    <location>
        <begin position="37"/>
        <end position="126"/>
    </location>
</feature>
<organism evidence="2 3">
    <name type="scientific">Actinokineospora auranticolor</name>
    <dbReference type="NCBI Taxonomy" id="155976"/>
    <lineage>
        <taxon>Bacteria</taxon>
        <taxon>Bacillati</taxon>
        <taxon>Actinomycetota</taxon>
        <taxon>Actinomycetes</taxon>
        <taxon>Pseudonocardiales</taxon>
        <taxon>Pseudonocardiaceae</taxon>
        <taxon>Actinokineospora</taxon>
    </lineage>
</organism>
<proteinExistence type="predicted"/>
<dbReference type="RefSeq" id="WP_104479181.1">
    <property type="nucleotide sequence ID" value="NZ_CP154825.1"/>
</dbReference>
<reference evidence="2 3" key="1">
    <citation type="submission" date="2018-02" db="EMBL/GenBank/DDBJ databases">
        <title>Genomic Encyclopedia of Archaeal and Bacterial Type Strains, Phase II (KMG-II): from individual species to whole genera.</title>
        <authorList>
            <person name="Goeker M."/>
        </authorList>
    </citation>
    <scope>NUCLEOTIDE SEQUENCE [LARGE SCALE GENOMIC DNA]</scope>
    <source>
        <strain evidence="2 3">YU 961-1</strain>
    </source>
</reference>
<dbReference type="AlphaFoldDB" id="A0A2S6GRL5"/>
<dbReference type="Pfam" id="PF00934">
    <property type="entry name" value="PE"/>
    <property type="match status" value="1"/>
</dbReference>
<sequence length="138" mass="14694">MTADQSPGGMFGLVDTMNRLSETLLHATAPSGGRFVVNKDNVLAAAKIIDTQAESLRRTVDSASDGLQVAPPGEDEVSVRVAEAWNNRLVFDLDSYRGRIGEYITGLESLVEQLANTAKSYGHSEESITAALGRGARA</sequence>
<comment type="caution">
    <text evidence="2">The sequence shown here is derived from an EMBL/GenBank/DDBJ whole genome shotgun (WGS) entry which is preliminary data.</text>
</comment>
<keyword evidence="3" id="KW-1185">Reference proteome</keyword>
<protein>
    <submittedName>
        <fullName evidence="2">PE family protein</fullName>
    </submittedName>
</protein>
<name>A0A2S6GRL5_9PSEU</name>
<accession>A0A2S6GRL5</accession>
<evidence type="ECO:0000259" key="1">
    <source>
        <dbReference type="Pfam" id="PF00934"/>
    </source>
</evidence>
<dbReference type="EMBL" id="PTIX01000006">
    <property type="protein sequence ID" value="PPK67888.1"/>
    <property type="molecule type" value="Genomic_DNA"/>
</dbReference>
<evidence type="ECO:0000313" key="3">
    <source>
        <dbReference type="Proteomes" id="UP000239203"/>
    </source>
</evidence>
<evidence type="ECO:0000313" key="2">
    <source>
        <dbReference type="EMBL" id="PPK67888.1"/>
    </source>
</evidence>
<dbReference type="InterPro" id="IPR000084">
    <property type="entry name" value="PE-PGRS_N"/>
</dbReference>